<dbReference type="EMBL" id="AWUE01017613">
    <property type="protein sequence ID" value="OMO86198.1"/>
    <property type="molecule type" value="Genomic_DNA"/>
</dbReference>
<dbReference type="Proteomes" id="UP000187203">
    <property type="component" value="Unassembled WGS sequence"/>
</dbReference>
<proteinExistence type="predicted"/>
<sequence>MVNPDANPNAGDNNQEVEAREPDGTDLVGSMQSRVGLRCQKYSIGSKIELTRFTQPESMDRPR</sequence>
<evidence type="ECO:0000313" key="3">
    <source>
        <dbReference type="Proteomes" id="UP000187203"/>
    </source>
</evidence>
<feature type="region of interest" description="Disordered" evidence="1">
    <location>
        <begin position="1"/>
        <end position="32"/>
    </location>
</feature>
<name>A0A1R3IUD1_9ROSI</name>
<protein>
    <submittedName>
        <fullName evidence="2">Uncharacterized protein</fullName>
    </submittedName>
</protein>
<accession>A0A1R3IUD1</accession>
<reference evidence="3" key="1">
    <citation type="submission" date="2013-09" db="EMBL/GenBank/DDBJ databases">
        <title>Corchorus olitorius genome sequencing.</title>
        <authorList>
            <person name="Alam M."/>
            <person name="Haque M.S."/>
            <person name="Islam M.S."/>
            <person name="Emdad E.M."/>
            <person name="Islam M.M."/>
            <person name="Ahmed B."/>
            <person name="Halim A."/>
            <person name="Hossen Q.M.M."/>
            <person name="Hossain M.Z."/>
            <person name="Ahmed R."/>
            <person name="Khan M.M."/>
            <person name="Islam R."/>
            <person name="Rashid M.M."/>
            <person name="Khan S.A."/>
            <person name="Rahman M.S."/>
            <person name="Alam M."/>
            <person name="Yahiya A.S."/>
            <person name="Khan M.S."/>
            <person name="Azam M.S."/>
            <person name="Haque T."/>
            <person name="Lashkar M.Z.H."/>
            <person name="Akhand A.I."/>
            <person name="Morshed G."/>
            <person name="Roy S."/>
            <person name="Uddin K.S."/>
            <person name="Rabeya T."/>
            <person name="Hossain A.S."/>
            <person name="Chowdhury A."/>
            <person name="Snigdha A.R."/>
            <person name="Mortoza M.S."/>
            <person name="Matin S.A."/>
            <person name="Hoque S.M.E."/>
            <person name="Islam M.K."/>
            <person name="Roy D.K."/>
            <person name="Haider R."/>
            <person name="Moosa M.M."/>
            <person name="Elias S.M."/>
            <person name="Hasan A.M."/>
            <person name="Jahan S."/>
            <person name="Shafiuddin M."/>
            <person name="Mahmood N."/>
            <person name="Shommy N.S."/>
        </authorList>
    </citation>
    <scope>NUCLEOTIDE SEQUENCE [LARGE SCALE GENOMIC DNA]</scope>
    <source>
        <strain evidence="3">cv. O-4</strain>
    </source>
</reference>
<evidence type="ECO:0000256" key="1">
    <source>
        <dbReference type="SAM" id="MobiDB-lite"/>
    </source>
</evidence>
<keyword evidence="3" id="KW-1185">Reference proteome</keyword>
<comment type="caution">
    <text evidence="2">The sequence shown here is derived from an EMBL/GenBank/DDBJ whole genome shotgun (WGS) entry which is preliminary data.</text>
</comment>
<evidence type="ECO:0000313" key="2">
    <source>
        <dbReference type="EMBL" id="OMO86198.1"/>
    </source>
</evidence>
<organism evidence="2 3">
    <name type="scientific">Corchorus olitorius</name>
    <dbReference type="NCBI Taxonomy" id="93759"/>
    <lineage>
        <taxon>Eukaryota</taxon>
        <taxon>Viridiplantae</taxon>
        <taxon>Streptophyta</taxon>
        <taxon>Embryophyta</taxon>
        <taxon>Tracheophyta</taxon>
        <taxon>Spermatophyta</taxon>
        <taxon>Magnoliopsida</taxon>
        <taxon>eudicotyledons</taxon>
        <taxon>Gunneridae</taxon>
        <taxon>Pentapetalae</taxon>
        <taxon>rosids</taxon>
        <taxon>malvids</taxon>
        <taxon>Malvales</taxon>
        <taxon>Malvaceae</taxon>
        <taxon>Grewioideae</taxon>
        <taxon>Apeibeae</taxon>
        <taxon>Corchorus</taxon>
    </lineage>
</organism>
<gene>
    <name evidence="2" type="ORF">COLO4_21274</name>
</gene>
<dbReference type="AlphaFoldDB" id="A0A1R3IUD1"/>
<feature type="compositionally biased region" description="Low complexity" evidence="1">
    <location>
        <begin position="1"/>
        <end position="14"/>
    </location>
</feature>